<dbReference type="PANTHER" id="PTHR43385">
    <property type="entry name" value="RIBOFLAVIN TRANSPORTER RIBJ"/>
    <property type="match status" value="1"/>
</dbReference>
<organism evidence="8">
    <name type="scientific">bioreactor metagenome</name>
    <dbReference type="NCBI Taxonomy" id="1076179"/>
    <lineage>
        <taxon>unclassified sequences</taxon>
        <taxon>metagenomes</taxon>
        <taxon>ecological metagenomes</taxon>
    </lineage>
</organism>
<reference evidence="8" key="1">
    <citation type="submission" date="2019-08" db="EMBL/GenBank/DDBJ databases">
        <authorList>
            <person name="Kucharzyk K."/>
            <person name="Murdoch R.W."/>
            <person name="Higgins S."/>
            <person name="Loffler F."/>
        </authorList>
    </citation>
    <scope>NUCLEOTIDE SEQUENCE</scope>
</reference>
<feature type="domain" description="Major facilitator superfamily (MFS) profile" evidence="7">
    <location>
        <begin position="1"/>
        <end position="272"/>
    </location>
</feature>
<dbReference type="PROSITE" id="PS50850">
    <property type="entry name" value="MFS"/>
    <property type="match status" value="1"/>
</dbReference>
<dbReference type="AlphaFoldDB" id="A0A644YAS4"/>
<evidence type="ECO:0000259" key="7">
    <source>
        <dbReference type="PROSITE" id="PS50850"/>
    </source>
</evidence>
<gene>
    <name evidence="8" type="ORF">SDC9_72142</name>
</gene>
<dbReference type="GO" id="GO:0016020">
    <property type="term" value="C:membrane"/>
    <property type="evidence" value="ECO:0007669"/>
    <property type="project" value="UniProtKB-SubCell"/>
</dbReference>
<dbReference type="GO" id="GO:0022857">
    <property type="term" value="F:transmembrane transporter activity"/>
    <property type="evidence" value="ECO:0007669"/>
    <property type="project" value="InterPro"/>
</dbReference>
<feature type="transmembrane region" description="Helical" evidence="6">
    <location>
        <begin position="120"/>
        <end position="144"/>
    </location>
</feature>
<name>A0A644YAS4_9ZZZZ</name>
<evidence type="ECO:0000313" key="8">
    <source>
        <dbReference type="EMBL" id="MPM25645.1"/>
    </source>
</evidence>
<dbReference type="InterPro" id="IPR020846">
    <property type="entry name" value="MFS_dom"/>
</dbReference>
<dbReference type="Pfam" id="PF07690">
    <property type="entry name" value="MFS_1"/>
    <property type="match status" value="1"/>
</dbReference>
<dbReference type="SUPFAM" id="SSF103473">
    <property type="entry name" value="MFS general substrate transporter"/>
    <property type="match status" value="1"/>
</dbReference>
<evidence type="ECO:0000256" key="4">
    <source>
        <dbReference type="ARBA" id="ARBA00022989"/>
    </source>
</evidence>
<keyword evidence="3 6" id="KW-0812">Transmembrane</keyword>
<evidence type="ECO:0000256" key="5">
    <source>
        <dbReference type="ARBA" id="ARBA00023136"/>
    </source>
</evidence>
<feature type="transmembrane region" description="Helical" evidence="6">
    <location>
        <begin position="214"/>
        <end position="235"/>
    </location>
</feature>
<dbReference type="InterPro" id="IPR011701">
    <property type="entry name" value="MFS"/>
</dbReference>
<evidence type="ECO:0000256" key="2">
    <source>
        <dbReference type="ARBA" id="ARBA00022448"/>
    </source>
</evidence>
<dbReference type="InterPro" id="IPR036259">
    <property type="entry name" value="MFS_trans_sf"/>
</dbReference>
<keyword evidence="2" id="KW-0813">Transport</keyword>
<feature type="transmembrane region" description="Helical" evidence="6">
    <location>
        <begin position="181"/>
        <end position="202"/>
    </location>
</feature>
<dbReference type="Gene3D" id="1.20.1250.20">
    <property type="entry name" value="MFS general substrate transporter like domains"/>
    <property type="match status" value="1"/>
</dbReference>
<accession>A0A644YAS4</accession>
<proteinExistence type="predicted"/>
<dbReference type="PANTHER" id="PTHR43385:SF1">
    <property type="entry name" value="RIBOFLAVIN TRANSPORTER RIBJ"/>
    <property type="match status" value="1"/>
</dbReference>
<evidence type="ECO:0000256" key="3">
    <source>
        <dbReference type="ARBA" id="ARBA00022692"/>
    </source>
</evidence>
<evidence type="ECO:0000256" key="6">
    <source>
        <dbReference type="SAM" id="Phobius"/>
    </source>
</evidence>
<feature type="transmembrane region" description="Helical" evidence="6">
    <location>
        <begin position="75"/>
        <end position="100"/>
    </location>
</feature>
<comment type="subcellular location">
    <subcellularLocation>
        <location evidence="1">Membrane</location>
        <topology evidence="1">Multi-pass membrane protein</topology>
    </subcellularLocation>
</comment>
<evidence type="ECO:0000256" key="1">
    <source>
        <dbReference type="ARBA" id="ARBA00004141"/>
    </source>
</evidence>
<protein>
    <recommendedName>
        <fullName evidence="7">Major facilitator superfamily (MFS) profile domain-containing protein</fullName>
    </recommendedName>
</protein>
<feature type="transmembrane region" description="Helical" evidence="6">
    <location>
        <begin position="247"/>
        <end position="267"/>
    </location>
</feature>
<feature type="transmembrane region" description="Helical" evidence="6">
    <location>
        <begin position="156"/>
        <end position="175"/>
    </location>
</feature>
<keyword evidence="5 6" id="KW-0472">Membrane</keyword>
<keyword evidence="4 6" id="KW-1133">Transmembrane helix</keyword>
<dbReference type="InterPro" id="IPR052983">
    <property type="entry name" value="MFS_Riboflavin_Transporter"/>
</dbReference>
<feature type="transmembrane region" description="Helical" evidence="6">
    <location>
        <begin position="30"/>
        <end position="50"/>
    </location>
</feature>
<dbReference type="EMBL" id="VSSQ01004545">
    <property type="protein sequence ID" value="MPM25645.1"/>
    <property type="molecule type" value="Genomic_DNA"/>
</dbReference>
<sequence length="277" mass="30189">MGFGFGALVMSKFLAPLLLQLSDGNLSTTFYYVGAVMIVLIPVLASFLQLPKPDKTHEKKPERISIARHIQSKPFIVVWLIFTINIVAGMIFISFQSPLLQDILKMRMSDGTNFSDGETMASLAAAGATLIAVSSVFNGMGRFAWGSISDKIGRMYTFRILLALQAVIFGLLILVHHPVVFSVLVCIVLLCYGGGFGVLPSLTKDMYGSKLMPSLYGAFLTAWSMGGIIGPQIVAFMKDNYAEKAGLFAFVVGGGLLIVGFFTSFLYRRKDVINLEN</sequence>
<comment type="caution">
    <text evidence="8">The sequence shown here is derived from an EMBL/GenBank/DDBJ whole genome shotgun (WGS) entry which is preliminary data.</text>
</comment>